<dbReference type="OrthoDB" id="3025610at2759"/>
<dbReference type="EMBL" id="MU155327">
    <property type="protein sequence ID" value="KAF9475575.1"/>
    <property type="molecule type" value="Genomic_DNA"/>
</dbReference>
<dbReference type="AlphaFoldDB" id="A0A9P5YVS0"/>
<reference evidence="1" key="1">
    <citation type="submission" date="2020-11" db="EMBL/GenBank/DDBJ databases">
        <authorList>
            <consortium name="DOE Joint Genome Institute"/>
            <person name="Ahrendt S."/>
            <person name="Riley R."/>
            <person name="Andreopoulos W."/>
            <person name="Labutti K."/>
            <person name="Pangilinan J."/>
            <person name="Ruiz-Duenas F.J."/>
            <person name="Barrasa J.M."/>
            <person name="Sanchez-Garcia M."/>
            <person name="Camarero S."/>
            <person name="Miyauchi S."/>
            <person name="Serrano A."/>
            <person name="Linde D."/>
            <person name="Babiker R."/>
            <person name="Drula E."/>
            <person name="Ayuso-Fernandez I."/>
            <person name="Pacheco R."/>
            <person name="Padilla G."/>
            <person name="Ferreira P."/>
            <person name="Barriuso J."/>
            <person name="Kellner H."/>
            <person name="Castanera R."/>
            <person name="Alfaro M."/>
            <person name="Ramirez L."/>
            <person name="Pisabarro A.G."/>
            <person name="Kuo A."/>
            <person name="Tritt A."/>
            <person name="Lipzen A."/>
            <person name="He G."/>
            <person name="Yan M."/>
            <person name="Ng V."/>
            <person name="Cullen D."/>
            <person name="Martin F."/>
            <person name="Rosso M.-N."/>
            <person name="Henrissat B."/>
            <person name="Hibbett D."/>
            <person name="Martinez A.T."/>
            <person name="Grigoriev I.V."/>
        </authorList>
    </citation>
    <scope>NUCLEOTIDE SEQUENCE</scope>
    <source>
        <strain evidence="1">CIRM-BRFM 674</strain>
    </source>
</reference>
<keyword evidence="2" id="KW-1185">Reference proteome</keyword>
<comment type="caution">
    <text evidence="1">The sequence shown here is derived from an EMBL/GenBank/DDBJ whole genome shotgun (WGS) entry which is preliminary data.</text>
</comment>
<evidence type="ECO:0000313" key="1">
    <source>
        <dbReference type="EMBL" id="KAF9475575.1"/>
    </source>
</evidence>
<dbReference type="Proteomes" id="UP000807469">
    <property type="component" value="Unassembled WGS sequence"/>
</dbReference>
<organism evidence="1 2">
    <name type="scientific">Pholiota conissans</name>
    <dbReference type="NCBI Taxonomy" id="109636"/>
    <lineage>
        <taxon>Eukaryota</taxon>
        <taxon>Fungi</taxon>
        <taxon>Dikarya</taxon>
        <taxon>Basidiomycota</taxon>
        <taxon>Agaricomycotina</taxon>
        <taxon>Agaricomycetes</taxon>
        <taxon>Agaricomycetidae</taxon>
        <taxon>Agaricales</taxon>
        <taxon>Agaricineae</taxon>
        <taxon>Strophariaceae</taxon>
        <taxon>Pholiota</taxon>
    </lineage>
</organism>
<protein>
    <submittedName>
        <fullName evidence="1">Uncharacterized protein</fullName>
    </submittedName>
</protein>
<sequence length="302" mass="33489">MELSSPKSSSSSQVPPPRACATCRKFVIPYFLSFMKNCDQCRAANRKKKQQAADRKRQREAAIAKAMKSITAIAHERPATPPVPRPTPVEQKENRVDLRATVVARPKKRPALHELEGEAHNAARNQMKSRIQALTKASKTIDSKALLDIPHGTSHSSPSGKEYQTATALYESLKKRSSNASILGRKINFNGYHVIVAVSTIDHLKRIDMVTNDLRKLARLSFDYTKPNHSYDFKTMARTASFQCTCLCQKSPSSLETRLMGSTSGPSTPKLCGGIVTITAVDDTTHPLDILGQRIRVRVEHK</sequence>
<name>A0A9P5YVS0_9AGAR</name>
<proteinExistence type="predicted"/>
<accession>A0A9P5YVS0</accession>
<gene>
    <name evidence="1" type="ORF">BDN70DRAFT_996337</name>
</gene>
<evidence type="ECO:0000313" key="2">
    <source>
        <dbReference type="Proteomes" id="UP000807469"/>
    </source>
</evidence>